<protein>
    <submittedName>
        <fullName evidence="2">Erythromycin esterase</fullName>
        <ecNumber evidence="2">3.1.1.-</ecNumber>
    </submittedName>
</protein>
<proteinExistence type="predicted"/>
<dbReference type="InterPro" id="IPR052036">
    <property type="entry name" value="Hydrolase/PRTase-associated"/>
</dbReference>
<keyword evidence="2" id="KW-0378">Hydrolase</keyword>
<dbReference type="Gene3D" id="1.20.1440.30">
    <property type="entry name" value="Biosynthetic Protein domain"/>
    <property type="match status" value="1"/>
</dbReference>
<reference evidence="2 3" key="1">
    <citation type="submission" date="2021-03" db="EMBL/GenBank/DDBJ databases">
        <title>Sequencing the genomes of 1000 actinobacteria strains.</title>
        <authorList>
            <person name="Klenk H.-P."/>
        </authorList>
    </citation>
    <scope>NUCLEOTIDE SEQUENCE [LARGE SCALE GENOMIC DNA]</scope>
    <source>
        <strain evidence="2 3">DSM 41480</strain>
    </source>
</reference>
<sequence>MSPLSRRSLLAALPALGFTATARPAHARTAAPPPDGRAGAVVAAFARACRPLRSTGPYGDLGDLRPLGAAIGDVPVVGLGEVAHGAHELFTLKHRVFRYLVEHKGFRTFALEAGWGAGLRIDAYVRQGTGDPRTIMEEEFGNGKWPWHVHEYLDLITWMREHNVRHPKSPVRFMGNDLAYPRIDDMLFERVLGYVGRRHPALRPKFDGLYEALWAHAAETDFSALPPAERRRLAGLARQAVSILEGLRPGPDRAAYDRVVQHARVIEQTATLLAFDLKDPATWPEAMRYRDELMAWNTAWWYRHTGHKLLLSGHNGHTAYETYDPAHYPVTQGAYLRKLLGEGGYLSVGTTFGRGSATVPGDDGKWRTEEFASPRAGSSEELLERVGHETRYRDFLVDLRTVPSAARDWSHRARPTRDIGPPGDPYRPFALGRGHDVLVHLHAFRAAHPLS</sequence>
<gene>
    <name evidence="2" type="ORF">JO379_006387</name>
</gene>
<feature type="chain" id="PRO_5045128176" evidence="1">
    <location>
        <begin position="28"/>
        <end position="451"/>
    </location>
</feature>
<dbReference type="Proteomes" id="UP001519291">
    <property type="component" value="Unassembled WGS sequence"/>
</dbReference>
<dbReference type="PIRSF" id="PIRSF036794">
    <property type="entry name" value="UCP_erythr_ester"/>
    <property type="match status" value="1"/>
</dbReference>
<organism evidence="2 3">
    <name type="scientific">Streptomyces syringium</name>
    <dbReference type="NCBI Taxonomy" id="76729"/>
    <lineage>
        <taxon>Bacteria</taxon>
        <taxon>Bacillati</taxon>
        <taxon>Actinomycetota</taxon>
        <taxon>Actinomycetes</taxon>
        <taxon>Kitasatosporales</taxon>
        <taxon>Streptomycetaceae</taxon>
        <taxon>Streptomyces</taxon>
    </lineage>
</organism>
<dbReference type="Gene3D" id="3.30.1870.10">
    <property type="entry name" value="EreA-like, domain 2"/>
    <property type="match status" value="1"/>
</dbReference>
<dbReference type="PROSITE" id="PS51318">
    <property type="entry name" value="TAT"/>
    <property type="match status" value="1"/>
</dbReference>
<dbReference type="SUPFAM" id="SSF159501">
    <property type="entry name" value="EreA/ChaN-like"/>
    <property type="match status" value="1"/>
</dbReference>
<name>A0ABS4YG95_9ACTN</name>
<keyword evidence="3" id="KW-1185">Reference proteome</keyword>
<dbReference type="PANTHER" id="PTHR31299">
    <property type="entry name" value="ESTERASE, PUTATIVE (AFU_ORTHOLOGUE AFUA_1G05850)-RELATED"/>
    <property type="match status" value="1"/>
</dbReference>
<feature type="signal peptide" evidence="1">
    <location>
        <begin position="1"/>
        <end position="27"/>
    </location>
</feature>
<dbReference type="InterPro" id="IPR007815">
    <property type="entry name" value="Emycin_Estase"/>
</dbReference>
<comment type="caution">
    <text evidence="2">The sequence shown here is derived from an EMBL/GenBank/DDBJ whole genome shotgun (WGS) entry which is preliminary data.</text>
</comment>
<dbReference type="EC" id="3.1.1.-" evidence="2"/>
<dbReference type="PANTHER" id="PTHR31299:SF0">
    <property type="entry name" value="ESTERASE, PUTATIVE (AFU_ORTHOLOGUE AFUA_1G05850)-RELATED"/>
    <property type="match status" value="1"/>
</dbReference>
<dbReference type="Gene3D" id="3.40.1660.10">
    <property type="entry name" value="EreA-like (biosynthetic domain)"/>
    <property type="match status" value="1"/>
</dbReference>
<evidence type="ECO:0000256" key="1">
    <source>
        <dbReference type="SAM" id="SignalP"/>
    </source>
</evidence>
<dbReference type="InterPro" id="IPR006311">
    <property type="entry name" value="TAT_signal"/>
</dbReference>
<dbReference type="GO" id="GO:0016787">
    <property type="term" value="F:hydrolase activity"/>
    <property type="evidence" value="ECO:0007669"/>
    <property type="project" value="UniProtKB-KW"/>
</dbReference>
<dbReference type="EMBL" id="JAGIOH010000001">
    <property type="protein sequence ID" value="MBP2406918.1"/>
    <property type="molecule type" value="Genomic_DNA"/>
</dbReference>
<dbReference type="Pfam" id="PF05139">
    <property type="entry name" value="Erythro_esteras"/>
    <property type="match status" value="1"/>
</dbReference>
<dbReference type="RefSeq" id="WP_209518263.1">
    <property type="nucleotide sequence ID" value="NZ_JAGIOH010000001.1"/>
</dbReference>
<accession>A0ABS4YG95</accession>
<dbReference type="InterPro" id="IPR014622">
    <property type="entry name" value="UCP036794_erythomycin"/>
</dbReference>
<keyword evidence="1" id="KW-0732">Signal</keyword>
<dbReference type="GeneID" id="91573226"/>
<dbReference type="CDD" id="cd14728">
    <property type="entry name" value="Ere-like"/>
    <property type="match status" value="1"/>
</dbReference>
<evidence type="ECO:0000313" key="3">
    <source>
        <dbReference type="Proteomes" id="UP001519291"/>
    </source>
</evidence>
<evidence type="ECO:0000313" key="2">
    <source>
        <dbReference type="EMBL" id="MBP2406918.1"/>
    </source>
</evidence>